<dbReference type="PANTHER" id="PTHR46623">
    <property type="entry name" value="CARBOXYMETHYLENEBUTENOLIDASE-RELATED"/>
    <property type="match status" value="1"/>
</dbReference>
<accession>A0A6S6P8Z3</accession>
<evidence type="ECO:0000313" key="2">
    <source>
        <dbReference type="EMBL" id="BCI53180.1"/>
    </source>
</evidence>
<dbReference type="SUPFAM" id="SSF53474">
    <property type="entry name" value="alpha/beta-Hydrolases"/>
    <property type="match status" value="1"/>
</dbReference>
<dbReference type="InterPro" id="IPR051049">
    <property type="entry name" value="Dienelactone_hydrolase-like"/>
</dbReference>
<evidence type="ECO:0000313" key="3">
    <source>
        <dbReference type="Proteomes" id="UP000515734"/>
    </source>
</evidence>
<protein>
    <recommendedName>
        <fullName evidence="1">Dienelactone hydrolase domain-containing protein</fullName>
    </recommendedName>
</protein>
<dbReference type="Proteomes" id="UP000515734">
    <property type="component" value="Chromosome"/>
</dbReference>
<proteinExistence type="predicted"/>
<dbReference type="Gene3D" id="3.40.50.1820">
    <property type="entry name" value="alpha/beta hydrolase"/>
    <property type="match status" value="1"/>
</dbReference>
<gene>
    <name evidence="2" type="ORF">NIIDNTM18_24580</name>
</gene>
<dbReference type="GO" id="GO:0016787">
    <property type="term" value="F:hydrolase activity"/>
    <property type="evidence" value="ECO:0007669"/>
    <property type="project" value="InterPro"/>
</dbReference>
<dbReference type="PANTHER" id="PTHR46623:SF6">
    <property type="entry name" value="ALPHA_BETA-HYDROLASES SUPERFAMILY PROTEIN"/>
    <property type="match status" value="1"/>
</dbReference>
<name>A0A6S6P8Z3_9MYCO</name>
<dbReference type="InterPro" id="IPR029058">
    <property type="entry name" value="AB_hydrolase_fold"/>
</dbReference>
<dbReference type="EMBL" id="AP023287">
    <property type="protein sequence ID" value="BCI53180.1"/>
    <property type="molecule type" value="Genomic_DNA"/>
</dbReference>
<dbReference type="InterPro" id="IPR002925">
    <property type="entry name" value="Dienelactn_hydro"/>
</dbReference>
<dbReference type="Pfam" id="PF01738">
    <property type="entry name" value="DLH"/>
    <property type="match status" value="1"/>
</dbReference>
<evidence type="ECO:0000259" key="1">
    <source>
        <dbReference type="Pfam" id="PF01738"/>
    </source>
</evidence>
<organism evidence="2 3">
    <name type="scientific">Mycolicibacterium litorale</name>
    <dbReference type="NCBI Taxonomy" id="758802"/>
    <lineage>
        <taxon>Bacteria</taxon>
        <taxon>Bacillati</taxon>
        <taxon>Actinomycetota</taxon>
        <taxon>Actinomycetes</taxon>
        <taxon>Mycobacteriales</taxon>
        <taxon>Mycobacteriaceae</taxon>
        <taxon>Mycolicibacterium</taxon>
    </lineage>
</organism>
<reference evidence="2 3" key="1">
    <citation type="submission" date="2020-07" db="EMBL/GenBank/DDBJ databases">
        <title>Complete genome sequence of Mycolicibacterium litorale like strain isolated from cardiac implantable electronic device infection.</title>
        <authorList>
            <person name="Fukano H."/>
            <person name="Miyama H."/>
            <person name="Hoshino Y."/>
        </authorList>
    </citation>
    <scope>NUCLEOTIDE SEQUENCE [LARGE SCALE GENOMIC DNA]</scope>
    <source>
        <strain evidence="2 3">NIIDNTM18</strain>
    </source>
</reference>
<feature type="domain" description="Dienelactone hydrolase" evidence="1">
    <location>
        <begin position="17"/>
        <end position="232"/>
    </location>
</feature>
<sequence>MTTTVTTVRIDAPGGPIDALLSMPPGDGPWPGVVVVHDAIGYGPDNEATAARIAEAGFVSVTPNLYARGGRARCITRVFREALQQHGRAFDDVLAARDHLLGLPQCSEAVGIAGFCMGGQFALLLGPGNFGASAPFYGTPLPKDLAETLDASCPVVASFGRRDPLGVGAGPKLQEMLTAKGVPCDVKVYPHAGHSFANRLPAQPFLRLAQFGYHADATEDAWRRVFAFFRTHLAG</sequence>
<dbReference type="AlphaFoldDB" id="A0A6S6P8Z3"/>